<gene>
    <name evidence="1" type="ORF">F442_06147</name>
</gene>
<sequence length="65" mass="7505">MVYLKNTIKAEIAAEFTCDASTWLTKLALLSWLSTSTTVFEMLLSLSLNIFQVRWKQAFDVVMVW</sequence>
<dbReference type="Proteomes" id="UP000018948">
    <property type="component" value="Unassembled WGS sequence"/>
</dbReference>
<reference evidence="1 2" key="1">
    <citation type="submission" date="2013-11" db="EMBL/GenBank/DDBJ databases">
        <title>The Genome Sequence of Phytophthora parasitica P10297.</title>
        <authorList>
            <consortium name="The Broad Institute Genomics Platform"/>
            <person name="Russ C."/>
            <person name="Tyler B."/>
            <person name="Panabieres F."/>
            <person name="Shan W."/>
            <person name="Tripathy S."/>
            <person name="Grunwald N."/>
            <person name="Machado M."/>
            <person name="Johnson C.S."/>
            <person name="Walker B."/>
            <person name="Young S.K."/>
            <person name="Zeng Q."/>
            <person name="Gargeya S."/>
            <person name="Fitzgerald M."/>
            <person name="Haas B."/>
            <person name="Abouelleil A."/>
            <person name="Allen A.W."/>
            <person name="Alvarado L."/>
            <person name="Arachchi H.M."/>
            <person name="Berlin A.M."/>
            <person name="Chapman S.B."/>
            <person name="Gainer-Dewar J."/>
            <person name="Goldberg J."/>
            <person name="Griggs A."/>
            <person name="Gujja S."/>
            <person name="Hansen M."/>
            <person name="Howarth C."/>
            <person name="Imamovic A."/>
            <person name="Ireland A."/>
            <person name="Larimer J."/>
            <person name="McCowan C."/>
            <person name="Murphy C."/>
            <person name="Pearson M."/>
            <person name="Poon T.W."/>
            <person name="Priest M."/>
            <person name="Roberts A."/>
            <person name="Saif S."/>
            <person name="Shea T."/>
            <person name="Sisk P."/>
            <person name="Sykes S."/>
            <person name="Wortman J."/>
            <person name="Nusbaum C."/>
            <person name="Birren B."/>
        </authorList>
    </citation>
    <scope>NUCLEOTIDE SEQUENCE [LARGE SCALE GENOMIC DNA]</scope>
    <source>
        <strain evidence="1 2">P10297</strain>
    </source>
</reference>
<evidence type="ECO:0000313" key="1">
    <source>
        <dbReference type="EMBL" id="ETP48021.1"/>
    </source>
</evidence>
<evidence type="ECO:0000313" key="2">
    <source>
        <dbReference type="Proteomes" id="UP000018948"/>
    </source>
</evidence>
<dbReference type="AlphaFoldDB" id="W2ZLZ8"/>
<name>W2ZLZ8_PHYNI</name>
<organism evidence="1 2">
    <name type="scientific">Phytophthora nicotianae P10297</name>
    <dbReference type="NCBI Taxonomy" id="1317064"/>
    <lineage>
        <taxon>Eukaryota</taxon>
        <taxon>Sar</taxon>
        <taxon>Stramenopiles</taxon>
        <taxon>Oomycota</taxon>
        <taxon>Peronosporomycetes</taxon>
        <taxon>Peronosporales</taxon>
        <taxon>Peronosporaceae</taxon>
        <taxon>Phytophthora</taxon>
    </lineage>
</organism>
<protein>
    <submittedName>
        <fullName evidence="1">Uncharacterized protein</fullName>
    </submittedName>
</protein>
<accession>W2ZLZ8</accession>
<comment type="caution">
    <text evidence="1">The sequence shown here is derived from an EMBL/GenBank/DDBJ whole genome shotgun (WGS) entry which is preliminary data.</text>
</comment>
<dbReference type="EMBL" id="ANIY01001322">
    <property type="protein sequence ID" value="ETP48021.1"/>
    <property type="molecule type" value="Genomic_DNA"/>
</dbReference>
<proteinExistence type="predicted"/>